<dbReference type="AlphaFoldDB" id="A0A370QLK7"/>
<dbReference type="Gene3D" id="3.40.50.1000">
    <property type="entry name" value="HAD superfamily/HAD-like"/>
    <property type="match status" value="1"/>
</dbReference>
<dbReference type="OrthoDB" id="9802350at2"/>
<dbReference type="EMBL" id="QRAO01000001">
    <property type="protein sequence ID" value="RDK89258.1"/>
    <property type="molecule type" value="Genomic_DNA"/>
</dbReference>
<dbReference type="InterPro" id="IPR041492">
    <property type="entry name" value="HAD_2"/>
</dbReference>
<dbReference type="RefSeq" id="WP_115122882.1">
    <property type="nucleotide sequence ID" value="NZ_QRAO01000001.1"/>
</dbReference>
<accession>A0A370QLK7</accession>
<dbReference type="InterPro" id="IPR052550">
    <property type="entry name" value="Pyrimidine_5'-ntase_YjjG"/>
</dbReference>
<keyword evidence="2" id="KW-1185">Reference proteome</keyword>
<name>A0A370QLK7_9FLAO</name>
<dbReference type="PANTHER" id="PTHR47478:SF1">
    <property type="entry name" value="PYRIMIDINE 5'-NUCLEOTIDASE YJJG"/>
    <property type="match status" value="1"/>
</dbReference>
<organism evidence="1 2">
    <name type="scientific">Marinirhabdus gelatinilytica</name>
    <dbReference type="NCBI Taxonomy" id="1703343"/>
    <lineage>
        <taxon>Bacteria</taxon>
        <taxon>Pseudomonadati</taxon>
        <taxon>Bacteroidota</taxon>
        <taxon>Flavobacteriia</taxon>
        <taxon>Flavobacteriales</taxon>
        <taxon>Flavobacteriaceae</taxon>
    </lineage>
</organism>
<comment type="caution">
    <text evidence="1">The sequence shown here is derived from an EMBL/GenBank/DDBJ whole genome shotgun (WGS) entry which is preliminary data.</text>
</comment>
<dbReference type="SFLD" id="SFLDS00003">
    <property type="entry name" value="Haloacid_Dehalogenase"/>
    <property type="match status" value="1"/>
</dbReference>
<dbReference type="Proteomes" id="UP000255317">
    <property type="component" value="Unassembled WGS sequence"/>
</dbReference>
<dbReference type="InterPro" id="IPR036412">
    <property type="entry name" value="HAD-like_sf"/>
</dbReference>
<gene>
    <name evidence="1" type="ORF">C8D94_1011144</name>
</gene>
<dbReference type="GO" id="GO:0008253">
    <property type="term" value="F:5'-nucleotidase activity"/>
    <property type="evidence" value="ECO:0007669"/>
    <property type="project" value="InterPro"/>
</dbReference>
<dbReference type="Pfam" id="PF13419">
    <property type="entry name" value="HAD_2"/>
    <property type="match status" value="1"/>
</dbReference>
<dbReference type="Gene3D" id="1.10.150.240">
    <property type="entry name" value="Putative phosphatase, domain 2"/>
    <property type="match status" value="1"/>
</dbReference>
<dbReference type="NCBIfam" id="TIGR02254">
    <property type="entry name" value="YjjG_YfnB"/>
    <property type="match status" value="1"/>
</dbReference>
<dbReference type="SFLD" id="SFLDG01129">
    <property type="entry name" value="C1.5:_HAD__Beta-PGM__Phosphata"/>
    <property type="match status" value="1"/>
</dbReference>
<dbReference type="InterPro" id="IPR023198">
    <property type="entry name" value="PGP-like_dom2"/>
</dbReference>
<dbReference type="InterPro" id="IPR006439">
    <property type="entry name" value="HAD-SF_hydro_IA"/>
</dbReference>
<dbReference type="InterPro" id="IPR023214">
    <property type="entry name" value="HAD_sf"/>
</dbReference>
<evidence type="ECO:0000313" key="2">
    <source>
        <dbReference type="Proteomes" id="UP000255317"/>
    </source>
</evidence>
<reference evidence="1 2" key="1">
    <citation type="submission" date="2018-07" db="EMBL/GenBank/DDBJ databases">
        <title>Genomic Encyclopedia of Type Strains, Phase IV (KMG-IV): sequencing the most valuable type-strain genomes for metagenomic binning, comparative biology and taxonomic classification.</title>
        <authorList>
            <person name="Goeker M."/>
        </authorList>
    </citation>
    <scope>NUCLEOTIDE SEQUENCE [LARGE SCALE GENOMIC DNA]</scope>
    <source>
        <strain evidence="1 2">DSM 101478</strain>
    </source>
</reference>
<keyword evidence="1" id="KW-0378">Hydrolase</keyword>
<evidence type="ECO:0000313" key="1">
    <source>
        <dbReference type="EMBL" id="RDK89258.1"/>
    </source>
</evidence>
<sequence length="227" mass="26374">MDNITDVFFDLDHTLWDFDKNSSLAFKRVFANHRLDIALEEFLRFYEPINLEYWKAYREERVSKQELRRGRLVDTFRKLKREYDIEVIDTLAEAYITELPGDNYLLKGAHEILDYLFPKYNLHIITNGFTQVQHVKMKNSGIGKYFKTITTSEAVGVKKPNPLVFKTALDSADAIPENSIMIGDSFEADILGAKAVKMHTIFYNYRNEKPPGTFSVANSLLDIKKFL</sequence>
<dbReference type="InterPro" id="IPR011951">
    <property type="entry name" value="HAD-SF_hydro_IA_YjjG/PynA"/>
</dbReference>
<proteinExistence type="predicted"/>
<dbReference type="PANTHER" id="PTHR47478">
    <property type="match status" value="1"/>
</dbReference>
<dbReference type="NCBIfam" id="TIGR01549">
    <property type="entry name" value="HAD-SF-IA-v1"/>
    <property type="match status" value="1"/>
</dbReference>
<protein>
    <submittedName>
        <fullName evidence="1">Putative hydrolase of the HAD superfamily</fullName>
    </submittedName>
</protein>
<dbReference type="SUPFAM" id="SSF56784">
    <property type="entry name" value="HAD-like"/>
    <property type="match status" value="1"/>
</dbReference>